<dbReference type="PANTHER" id="PTHR11070:SF55">
    <property type="entry name" value="DNA 3'-5' HELICASE"/>
    <property type="match status" value="1"/>
</dbReference>
<dbReference type="STRING" id="113562.SAMN04489716_9225"/>
<dbReference type="InterPro" id="IPR000212">
    <property type="entry name" value="DNA_helicase_UvrD/REP"/>
</dbReference>
<reference evidence="1 2" key="1">
    <citation type="submission" date="2016-10" db="EMBL/GenBank/DDBJ databases">
        <authorList>
            <person name="de Groot N.N."/>
        </authorList>
    </citation>
    <scope>NUCLEOTIDE SEQUENCE [LARGE SCALE GENOMIC DNA]</scope>
    <source>
        <strain evidence="1 2">DSM 43941</strain>
    </source>
</reference>
<dbReference type="Proteomes" id="UP000198688">
    <property type="component" value="Chromosome I"/>
</dbReference>
<dbReference type="SUPFAM" id="SSF52540">
    <property type="entry name" value="P-loop containing nucleoside triphosphate hydrolases"/>
    <property type="match status" value="1"/>
</dbReference>
<dbReference type="GO" id="GO:0000725">
    <property type="term" value="P:recombinational repair"/>
    <property type="evidence" value="ECO:0007669"/>
    <property type="project" value="TreeGrafter"/>
</dbReference>
<evidence type="ECO:0000313" key="2">
    <source>
        <dbReference type="Proteomes" id="UP000198688"/>
    </source>
</evidence>
<organism evidence="1 2">
    <name type="scientific">Actinoplanes derwentensis</name>
    <dbReference type="NCBI Taxonomy" id="113562"/>
    <lineage>
        <taxon>Bacteria</taxon>
        <taxon>Bacillati</taxon>
        <taxon>Actinomycetota</taxon>
        <taxon>Actinomycetes</taxon>
        <taxon>Micromonosporales</taxon>
        <taxon>Micromonosporaceae</taxon>
        <taxon>Actinoplanes</taxon>
    </lineage>
</organism>
<accession>A0A1H2DCN0</accession>
<dbReference type="AlphaFoldDB" id="A0A1H2DCN0"/>
<dbReference type="EMBL" id="LT629758">
    <property type="protein sequence ID" value="SDT80490.1"/>
    <property type="molecule type" value="Genomic_DNA"/>
</dbReference>
<sequence>MPCSVQLPAGAGKTQLIAAVSAQTAEAGERVLVLTHTNAGVDALRRRMRAFGVADTRVHVDTIASWSHSLVRRYPQLAEFIVPQLPSWVDSQRYYTAAQLVISSRAIRRVLQASYHLAVIDEYQDCGTDQHALVVALGDALPVAVFGDPLQSIFNFGGNVPVTWETDVADRWPDAAVPVHAWRWAGQNEALGQWLIDIRSDLAEARPIDLTGAPVTWLPADARSRFSACFDQPTGAGSVVAIGNFPHDCVALARTLRGAYTMMEEIEGKEIVRFADVIDHGDPQAVAVATAEYARTCASKVAESLNPPLIKKLREGKPVTKLKRPGAESALILLSGLLDDPAPARVRQALLAIADIPGIRLYRHDAWHTMLSALRIADAGNNSVVAAVIQLRNRTRTTGRSDWSRVVSRPVLIKGLEYDHAVLLDADVHSPTSLYVALTRARRTLTVVSREPMLRARRAAPGMDRERPG</sequence>
<dbReference type="PANTHER" id="PTHR11070">
    <property type="entry name" value="UVRD / RECB / PCRA DNA HELICASE FAMILY MEMBER"/>
    <property type="match status" value="1"/>
</dbReference>
<protein>
    <submittedName>
        <fullName evidence="1">AAA domain-containing protein</fullName>
    </submittedName>
</protein>
<dbReference type="Gene3D" id="3.40.50.300">
    <property type="entry name" value="P-loop containing nucleotide triphosphate hydrolases"/>
    <property type="match status" value="2"/>
</dbReference>
<dbReference type="Pfam" id="PF13604">
    <property type="entry name" value="AAA_30"/>
    <property type="match status" value="1"/>
</dbReference>
<dbReference type="GO" id="GO:0005524">
    <property type="term" value="F:ATP binding"/>
    <property type="evidence" value="ECO:0007669"/>
    <property type="project" value="InterPro"/>
</dbReference>
<dbReference type="GO" id="GO:0003677">
    <property type="term" value="F:DNA binding"/>
    <property type="evidence" value="ECO:0007669"/>
    <property type="project" value="InterPro"/>
</dbReference>
<name>A0A1H2DCN0_9ACTN</name>
<dbReference type="GO" id="GO:0033202">
    <property type="term" value="C:DNA helicase complex"/>
    <property type="evidence" value="ECO:0007669"/>
    <property type="project" value="TreeGrafter"/>
</dbReference>
<dbReference type="GO" id="GO:0005829">
    <property type="term" value="C:cytosol"/>
    <property type="evidence" value="ECO:0007669"/>
    <property type="project" value="TreeGrafter"/>
</dbReference>
<dbReference type="GO" id="GO:0043138">
    <property type="term" value="F:3'-5' DNA helicase activity"/>
    <property type="evidence" value="ECO:0007669"/>
    <property type="project" value="TreeGrafter"/>
</dbReference>
<dbReference type="RefSeq" id="WP_092555723.1">
    <property type="nucleotide sequence ID" value="NZ_BOMJ01000085.1"/>
</dbReference>
<gene>
    <name evidence="1" type="ORF">SAMN04489716_9225</name>
</gene>
<evidence type="ECO:0000313" key="1">
    <source>
        <dbReference type="EMBL" id="SDT80490.1"/>
    </source>
</evidence>
<dbReference type="InterPro" id="IPR027417">
    <property type="entry name" value="P-loop_NTPase"/>
</dbReference>
<keyword evidence="2" id="KW-1185">Reference proteome</keyword>
<proteinExistence type="predicted"/>